<dbReference type="GO" id="GO:0005886">
    <property type="term" value="C:plasma membrane"/>
    <property type="evidence" value="ECO:0007669"/>
    <property type="project" value="UniProtKB-SubCell"/>
</dbReference>
<comment type="subcellular location">
    <subcellularLocation>
        <location evidence="1">Cell membrane</location>
        <topology evidence="1">Multi-pass membrane protein</topology>
    </subcellularLocation>
    <subcellularLocation>
        <location evidence="7">Membrane</location>
        <topology evidence="7">Multi-pass membrane protein</topology>
    </subcellularLocation>
</comment>
<gene>
    <name evidence="10" type="ORF">Epro_0033</name>
</gene>
<evidence type="ECO:0000256" key="2">
    <source>
        <dbReference type="ARBA" id="ARBA00005346"/>
    </source>
</evidence>
<dbReference type="PANTHER" id="PTHR42703">
    <property type="entry name" value="NADH DEHYDROGENASE"/>
    <property type="match status" value="1"/>
</dbReference>
<feature type="transmembrane region" description="Helical" evidence="8">
    <location>
        <begin position="123"/>
        <end position="141"/>
    </location>
</feature>
<keyword evidence="10" id="KW-0830">Ubiquinone</keyword>
<dbReference type="EMBL" id="CP009498">
    <property type="protein sequence ID" value="AKL97412.1"/>
    <property type="molecule type" value="Genomic_DNA"/>
</dbReference>
<evidence type="ECO:0000256" key="8">
    <source>
        <dbReference type="SAM" id="Phobius"/>
    </source>
</evidence>
<dbReference type="OrthoDB" id="9807568at2"/>
<feature type="transmembrane region" description="Helical" evidence="8">
    <location>
        <begin position="299"/>
        <end position="322"/>
    </location>
</feature>
<evidence type="ECO:0000256" key="1">
    <source>
        <dbReference type="ARBA" id="ARBA00004651"/>
    </source>
</evidence>
<evidence type="ECO:0000256" key="5">
    <source>
        <dbReference type="ARBA" id="ARBA00022989"/>
    </source>
</evidence>
<feature type="transmembrane region" description="Helical" evidence="8">
    <location>
        <begin position="153"/>
        <end position="178"/>
    </location>
</feature>
<feature type="transmembrane region" description="Helical" evidence="8">
    <location>
        <begin position="365"/>
        <end position="391"/>
    </location>
</feature>
<evidence type="ECO:0000313" key="10">
    <source>
        <dbReference type="EMBL" id="AKL97412.1"/>
    </source>
</evidence>
<reference evidence="10 11" key="1">
    <citation type="submission" date="2014-09" db="EMBL/GenBank/DDBJ databases">
        <title>Complete genome sequence of Endomicrobium proavitum.</title>
        <authorList>
            <person name="Zheng H."/>
        </authorList>
    </citation>
    <scope>NUCLEOTIDE SEQUENCE [LARGE SCALE GENOMIC DNA]</scope>
    <source>
        <strain evidence="10 11">Rsa215</strain>
    </source>
</reference>
<dbReference type="GO" id="GO:0008137">
    <property type="term" value="F:NADH dehydrogenase (ubiquinone) activity"/>
    <property type="evidence" value="ECO:0007669"/>
    <property type="project" value="InterPro"/>
</dbReference>
<feature type="transmembrane region" description="Helical" evidence="8">
    <location>
        <begin position="190"/>
        <end position="209"/>
    </location>
</feature>
<feature type="transmembrane region" description="Helical" evidence="8">
    <location>
        <begin position="397"/>
        <end position="416"/>
    </location>
</feature>
<evidence type="ECO:0000256" key="6">
    <source>
        <dbReference type="ARBA" id="ARBA00023136"/>
    </source>
</evidence>
<evidence type="ECO:0000256" key="3">
    <source>
        <dbReference type="ARBA" id="ARBA00022475"/>
    </source>
</evidence>
<keyword evidence="11" id="KW-1185">Reference proteome</keyword>
<sequence length="471" mass="49502">MTISLILIPILLVFALNIPRVSGKTAYYAALAFFAWQLASVFFPCLGSQQFAGLAGKFFSFNIAADGISEIMIVSASVVAFVSLMTSKVFSTSDGKLFSLSNLMLLCIAGINGLVFAKDAFTMYVFIEVIAVASYIMISLDKKVGALEGGFKYLIISSIATVMMLFSVALFFLAAGGTGFAEISAAVKDYGSNGIVLIAIILFMCGLLIKGGLVPFHSWLSGAYSQAPAGVSVFLGGIITKTTGVFTLIRFLDSVTGFNGEIKTVLLITGALSVVGGALIAIVQKDFKRVLAYSSISQVGYIVLALGAGTALGVAAALFHIFNHAIFKSLLFVNSASVEKQTGRLDVDSFGGLGYKMPITSTTTAIAFLSASGIPPFSGFWSKLLIVLALWSAGYQGFAVLAVLASLLTMAYFVTLQKKVFFGELSPSLENVSEAPKSLTVPAIILGGITIAVGLLFPLVLKYFILPAAGL</sequence>
<dbReference type="STRING" id="1408281.Epro_0033"/>
<evidence type="ECO:0000259" key="9">
    <source>
        <dbReference type="Pfam" id="PF00361"/>
    </source>
</evidence>
<keyword evidence="5 8" id="KW-1133">Transmembrane helix</keyword>
<feature type="transmembrane region" description="Helical" evidence="8">
    <location>
        <begin position="97"/>
        <end position="116"/>
    </location>
</feature>
<feature type="transmembrane region" description="Helical" evidence="8">
    <location>
        <begin position="25"/>
        <end position="46"/>
    </location>
</feature>
<evidence type="ECO:0000256" key="7">
    <source>
        <dbReference type="RuleBase" id="RU000320"/>
    </source>
</evidence>
<dbReference type="InterPro" id="IPR050586">
    <property type="entry name" value="CPA3_Na-H_Antiporter_D"/>
</dbReference>
<name>A0A0G3WHN7_9BACT</name>
<feature type="transmembrane region" description="Helical" evidence="8">
    <location>
        <begin position="264"/>
        <end position="284"/>
    </location>
</feature>
<feature type="transmembrane region" description="Helical" evidence="8">
    <location>
        <begin position="58"/>
        <end position="85"/>
    </location>
</feature>
<evidence type="ECO:0000313" key="11">
    <source>
        <dbReference type="Proteomes" id="UP000035337"/>
    </source>
</evidence>
<keyword evidence="6 8" id="KW-0472">Membrane</keyword>
<organism evidence="10 11">
    <name type="scientific">Endomicrobium proavitum</name>
    <dbReference type="NCBI Taxonomy" id="1408281"/>
    <lineage>
        <taxon>Bacteria</taxon>
        <taxon>Pseudomonadati</taxon>
        <taxon>Elusimicrobiota</taxon>
        <taxon>Endomicrobiia</taxon>
        <taxon>Endomicrobiales</taxon>
        <taxon>Endomicrobiaceae</taxon>
        <taxon>Endomicrobium</taxon>
    </lineage>
</organism>
<protein>
    <submittedName>
        <fullName evidence="10">NADH:ubiquinone oxidoreductase subunit 6 (Chain J)</fullName>
    </submittedName>
</protein>
<dbReference type="RefSeq" id="WP_052569502.1">
    <property type="nucleotide sequence ID" value="NZ_CP009498.1"/>
</dbReference>
<dbReference type="KEGG" id="epo:Epro_0033"/>
<accession>A0A0G3WHN7</accession>
<keyword evidence="3" id="KW-1003">Cell membrane</keyword>
<dbReference type="GO" id="GO:0042773">
    <property type="term" value="P:ATP synthesis coupled electron transport"/>
    <property type="evidence" value="ECO:0007669"/>
    <property type="project" value="InterPro"/>
</dbReference>
<proteinExistence type="inferred from homology"/>
<dbReference type="PRINTS" id="PR01437">
    <property type="entry name" value="NUOXDRDTASE4"/>
</dbReference>
<dbReference type="InterPro" id="IPR001750">
    <property type="entry name" value="ND/Mrp_TM"/>
</dbReference>
<evidence type="ECO:0000256" key="4">
    <source>
        <dbReference type="ARBA" id="ARBA00022692"/>
    </source>
</evidence>
<dbReference type="Pfam" id="PF00361">
    <property type="entry name" value="Proton_antipo_M"/>
    <property type="match status" value="1"/>
</dbReference>
<keyword evidence="4 7" id="KW-0812">Transmembrane</keyword>
<dbReference type="PANTHER" id="PTHR42703:SF1">
    <property type="entry name" value="NA(+)_H(+) ANTIPORTER SUBUNIT D1"/>
    <property type="match status" value="1"/>
</dbReference>
<feature type="domain" description="NADH:quinone oxidoreductase/Mrp antiporter transmembrane" evidence="9">
    <location>
        <begin position="117"/>
        <end position="409"/>
    </location>
</feature>
<dbReference type="Proteomes" id="UP000035337">
    <property type="component" value="Chromosome"/>
</dbReference>
<feature type="transmembrane region" description="Helical" evidence="8">
    <location>
        <begin position="443"/>
        <end position="465"/>
    </location>
</feature>
<feature type="transmembrane region" description="Helical" evidence="8">
    <location>
        <begin position="229"/>
        <end position="252"/>
    </location>
</feature>
<dbReference type="InterPro" id="IPR003918">
    <property type="entry name" value="NADH_UbQ_OxRdtase"/>
</dbReference>
<dbReference type="AlphaFoldDB" id="A0A0G3WHN7"/>
<comment type="similarity">
    <text evidence="2">Belongs to the CPA3 antiporters (TC 2.A.63) subunit D family.</text>
</comment>